<feature type="compositionally biased region" description="Basic and acidic residues" evidence="1">
    <location>
        <begin position="1"/>
        <end position="23"/>
    </location>
</feature>
<feature type="region of interest" description="Disordered" evidence="1">
    <location>
        <begin position="1"/>
        <end position="32"/>
    </location>
</feature>
<organism evidence="2 3">
    <name type="scientific">Virgibacillus tibetensis</name>
    <dbReference type="NCBI Taxonomy" id="3042313"/>
    <lineage>
        <taxon>Bacteria</taxon>
        <taxon>Bacillati</taxon>
        <taxon>Bacillota</taxon>
        <taxon>Bacilli</taxon>
        <taxon>Bacillales</taxon>
        <taxon>Bacillaceae</taxon>
        <taxon>Virgibacillus</taxon>
    </lineage>
</organism>
<dbReference type="RefSeq" id="WP_327606879.1">
    <property type="nucleotide sequence ID" value="NZ_JARZFX010000002.1"/>
</dbReference>
<sequence length="124" mass="14786">MSKKENGDYSMTEKELRRQHEEQIQDSNDEYWLIPNNEDKTLSEQEEDLYNKQTKADEAYWENKLLEQLETEGKISEDMEEDFGCDEEELDIDDIDLETLYKEDGSVKKDKEDTDDDDDDELEV</sequence>
<protein>
    <submittedName>
        <fullName evidence="2">Uncharacterized protein</fullName>
    </submittedName>
</protein>
<evidence type="ECO:0000256" key="1">
    <source>
        <dbReference type="SAM" id="MobiDB-lite"/>
    </source>
</evidence>
<feature type="compositionally biased region" description="Acidic residues" evidence="1">
    <location>
        <begin position="87"/>
        <end position="97"/>
    </location>
</feature>
<comment type="caution">
    <text evidence="2">The sequence shown here is derived from an EMBL/GenBank/DDBJ whole genome shotgun (WGS) entry which is preliminary data.</text>
</comment>
<feature type="compositionally biased region" description="Acidic residues" evidence="1">
    <location>
        <begin position="113"/>
        <end position="124"/>
    </location>
</feature>
<keyword evidence="3" id="KW-1185">Reference proteome</keyword>
<feature type="compositionally biased region" description="Basic and acidic residues" evidence="1">
    <location>
        <begin position="99"/>
        <end position="112"/>
    </location>
</feature>
<feature type="region of interest" description="Disordered" evidence="1">
    <location>
        <begin position="87"/>
        <end position="124"/>
    </location>
</feature>
<dbReference type="Proteomes" id="UP001335737">
    <property type="component" value="Unassembled WGS sequence"/>
</dbReference>
<evidence type="ECO:0000313" key="2">
    <source>
        <dbReference type="EMBL" id="MEC5423324.1"/>
    </source>
</evidence>
<reference evidence="2 3" key="1">
    <citation type="journal article" date="2024" name="Int. J. Syst. Evol. Microbiol.">
        <title>Virgibacillus tibetensis sp. nov., isolated from salt lake on the Tibetan Plateau of China.</title>
        <authorList>
            <person name="Phurbu D."/>
            <person name="Liu Z.-X."/>
            <person name="Wang R."/>
            <person name="Zheng Y.-Y."/>
            <person name="Liu H.-C."/>
            <person name="Zhou Y.-G."/>
            <person name="Yu Y.-J."/>
            <person name="Li A.-H."/>
        </authorList>
    </citation>
    <scope>NUCLEOTIDE SEQUENCE [LARGE SCALE GENOMIC DNA]</scope>
    <source>
        <strain evidence="2 3">C22-A2</strain>
    </source>
</reference>
<proteinExistence type="predicted"/>
<evidence type="ECO:0000313" key="3">
    <source>
        <dbReference type="Proteomes" id="UP001335737"/>
    </source>
</evidence>
<name>A0ABU6KEP7_9BACI</name>
<dbReference type="EMBL" id="JARZFX010000002">
    <property type="protein sequence ID" value="MEC5423324.1"/>
    <property type="molecule type" value="Genomic_DNA"/>
</dbReference>
<accession>A0ABU6KEP7</accession>
<gene>
    <name evidence="2" type="ORF">QGM71_07405</name>
</gene>